<dbReference type="GO" id="GO:0005737">
    <property type="term" value="C:cytoplasm"/>
    <property type="evidence" value="ECO:0007669"/>
    <property type="project" value="TreeGrafter"/>
</dbReference>
<dbReference type="PANTHER" id="PTHR45527:SF1">
    <property type="entry name" value="FATTY ACID SYNTHASE"/>
    <property type="match status" value="1"/>
</dbReference>
<sequence length="151" mass="16226">MLGALKAGNVCANLSPTYPRERFQSILSMTHSPIILTNVAPHIRDKLSNCTIIEVSREQVAALIVAPGPMPDTSTPQDIAYVLFTSGSTGEPKGIIAEHGSLCTSAMAHGSKWGIESGTRVFQFSSYTFGKGTPLCSISFSKRQAYQMDQT</sequence>
<protein>
    <recommendedName>
        <fullName evidence="3">AMP-dependent synthetase/ligase domain-containing protein</fullName>
    </recommendedName>
</protein>
<dbReference type="GO" id="GO:0031177">
    <property type="term" value="F:phosphopantetheine binding"/>
    <property type="evidence" value="ECO:0007669"/>
    <property type="project" value="TreeGrafter"/>
</dbReference>
<dbReference type="InterPro" id="IPR000873">
    <property type="entry name" value="AMP-dep_synth/lig_dom"/>
</dbReference>
<gene>
    <name evidence="4" type="ORF">N7493_001230</name>
</gene>
<dbReference type="InterPro" id="IPR020845">
    <property type="entry name" value="AMP-binding_CS"/>
</dbReference>
<keyword evidence="2" id="KW-0597">Phosphoprotein</keyword>
<evidence type="ECO:0000259" key="3">
    <source>
        <dbReference type="Pfam" id="PF00501"/>
    </source>
</evidence>
<dbReference type="PROSITE" id="PS00455">
    <property type="entry name" value="AMP_BINDING"/>
    <property type="match status" value="1"/>
</dbReference>
<dbReference type="GO" id="GO:0043041">
    <property type="term" value="P:amino acid activation for nonribosomal peptide biosynthetic process"/>
    <property type="evidence" value="ECO:0007669"/>
    <property type="project" value="TreeGrafter"/>
</dbReference>
<dbReference type="InterPro" id="IPR042099">
    <property type="entry name" value="ANL_N_sf"/>
</dbReference>
<evidence type="ECO:0000313" key="4">
    <source>
        <dbReference type="EMBL" id="KAJ5738075.1"/>
    </source>
</evidence>
<comment type="caution">
    <text evidence="4">The sequence shown here is derived from an EMBL/GenBank/DDBJ whole genome shotgun (WGS) entry which is preliminary data.</text>
</comment>
<dbReference type="AlphaFoldDB" id="A0AAD6MZL9"/>
<keyword evidence="5" id="KW-1185">Reference proteome</keyword>
<keyword evidence="1" id="KW-0596">Phosphopantetheine</keyword>
<dbReference type="SUPFAM" id="SSF56801">
    <property type="entry name" value="Acetyl-CoA synthetase-like"/>
    <property type="match status" value="1"/>
</dbReference>
<evidence type="ECO:0000256" key="2">
    <source>
        <dbReference type="ARBA" id="ARBA00022553"/>
    </source>
</evidence>
<dbReference type="Proteomes" id="UP001215712">
    <property type="component" value="Unassembled WGS sequence"/>
</dbReference>
<reference evidence="4" key="2">
    <citation type="submission" date="2023-01" db="EMBL/GenBank/DDBJ databases">
        <authorList>
            <person name="Petersen C."/>
        </authorList>
    </citation>
    <scope>NUCLEOTIDE SEQUENCE</scope>
    <source>
        <strain evidence="4">IBT 17514</strain>
    </source>
</reference>
<dbReference type="InterPro" id="IPR020459">
    <property type="entry name" value="AMP-binding"/>
</dbReference>
<dbReference type="PANTHER" id="PTHR45527">
    <property type="entry name" value="NONRIBOSOMAL PEPTIDE SYNTHETASE"/>
    <property type="match status" value="1"/>
</dbReference>
<evidence type="ECO:0000313" key="5">
    <source>
        <dbReference type="Proteomes" id="UP001215712"/>
    </source>
</evidence>
<organism evidence="4 5">
    <name type="scientific">Penicillium malachiteum</name>
    <dbReference type="NCBI Taxonomy" id="1324776"/>
    <lineage>
        <taxon>Eukaryota</taxon>
        <taxon>Fungi</taxon>
        <taxon>Dikarya</taxon>
        <taxon>Ascomycota</taxon>
        <taxon>Pezizomycotina</taxon>
        <taxon>Eurotiomycetes</taxon>
        <taxon>Eurotiomycetidae</taxon>
        <taxon>Eurotiales</taxon>
        <taxon>Aspergillaceae</taxon>
        <taxon>Penicillium</taxon>
    </lineage>
</organism>
<reference evidence="4" key="1">
    <citation type="journal article" date="2023" name="IMA Fungus">
        <title>Comparative genomic study of the Penicillium genus elucidates a diverse pangenome and 15 lateral gene transfer events.</title>
        <authorList>
            <person name="Petersen C."/>
            <person name="Sorensen T."/>
            <person name="Nielsen M.R."/>
            <person name="Sondergaard T.E."/>
            <person name="Sorensen J.L."/>
            <person name="Fitzpatrick D.A."/>
            <person name="Frisvad J.C."/>
            <person name="Nielsen K.L."/>
        </authorList>
    </citation>
    <scope>NUCLEOTIDE SEQUENCE</scope>
    <source>
        <strain evidence="4">IBT 17514</strain>
    </source>
</reference>
<proteinExistence type="predicted"/>
<dbReference type="Gene3D" id="3.40.50.12780">
    <property type="entry name" value="N-terminal domain of ligase-like"/>
    <property type="match status" value="1"/>
</dbReference>
<name>A0AAD6MZL9_9EURO</name>
<evidence type="ECO:0000256" key="1">
    <source>
        <dbReference type="ARBA" id="ARBA00022450"/>
    </source>
</evidence>
<accession>A0AAD6MZL9</accession>
<dbReference type="EMBL" id="JAQJAN010000002">
    <property type="protein sequence ID" value="KAJ5738075.1"/>
    <property type="molecule type" value="Genomic_DNA"/>
</dbReference>
<dbReference type="PRINTS" id="PR00154">
    <property type="entry name" value="AMPBINDING"/>
</dbReference>
<dbReference type="GO" id="GO:0044550">
    <property type="term" value="P:secondary metabolite biosynthetic process"/>
    <property type="evidence" value="ECO:0007669"/>
    <property type="project" value="TreeGrafter"/>
</dbReference>
<dbReference type="Pfam" id="PF00501">
    <property type="entry name" value="AMP-binding"/>
    <property type="match status" value="1"/>
</dbReference>
<feature type="domain" description="AMP-dependent synthetase/ligase" evidence="3">
    <location>
        <begin position="1"/>
        <end position="130"/>
    </location>
</feature>